<proteinExistence type="predicted"/>
<dbReference type="Gene3D" id="3.10.450.50">
    <property type="match status" value="1"/>
</dbReference>
<reference evidence="2 3" key="1">
    <citation type="submission" date="2013-09" db="EMBL/GenBank/DDBJ databases">
        <title>Whole genome shotgun sequence of Novosphingobium tardaugens NBRC 16725.</title>
        <authorList>
            <person name="Isaki S."/>
            <person name="Hosoyama A."/>
            <person name="Tsuchikane K."/>
            <person name="Katsumata H."/>
            <person name="Ando Y."/>
            <person name="Yamazaki S."/>
            <person name="Fujita N."/>
        </authorList>
    </citation>
    <scope>NUCLEOTIDE SEQUENCE [LARGE SCALE GENOMIC DNA]</scope>
    <source>
        <strain evidence="2 3">NBRC 16725</strain>
    </source>
</reference>
<evidence type="ECO:0000259" key="1">
    <source>
        <dbReference type="Pfam" id="PF13577"/>
    </source>
</evidence>
<comment type="caution">
    <text evidence="2">The sequence shown here is derived from an EMBL/GenBank/DDBJ whole genome shotgun (WGS) entry which is preliminary data.</text>
</comment>
<dbReference type="InterPro" id="IPR032710">
    <property type="entry name" value="NTF2-like_dom_sf"/>
</dbReference>
<name>U3A626_9SPHN</name>
<organism evidence="2 3">
    <name type="scientific">Caenibius tardaugens NBRC 16725</name>
    <dbReference type="NCBI Taxonomy" id="1219035"/>
    <lineage>
        <taxon>Bacteria</taxon>
        <taxon>Pseudomonadati</taxon>
        <taxon>Pseudomonadota</taxon>
        <taxon>Alphaproteobacteria</taxon>
        <taxon>Sphingomonadales</taxon>
        <taxon>Erythrobacteraceae</taxon>
        <taxon>Caenibius</taxon>
    </lineage>
</organism>
<gene>
    <name evidence="2" type="ORF">NT2_07_01930</name>
</gene>
<dbReference type="Proteomes" id="UP000016568">
    <property type="component" value="Unassembled WGS sequence"/>
</dbReference>
<feature type="domain" description="SnoaL-like" evidence="1">
    <location>
        <begin position="9"/>
        <end position="135"/>
    </location>
</feature>
<dbReference type="RefSeq" id="WP_021691011.1">
    <property type="nucleotide sequence ID" value="NZ_BASZ01000007.1"/>
</dbReference>
<evidence type="ECO:0000313" key="3">
    <source>
        <dbReference type="Proteomes" id="UP000016568"/>
    </source>
</evidence>
<evidence type="ECO:0000313" key="2">
    <source>
        <dbReference type="EMBL" id="GAD50193.1"/>
    </source>
</evidence>
<sequence length="158" mass="17067">MTVEQRLAALEARAAITDLVSRYALGADRRNDPALMGPLFAADGSWSSEGFAALEGREAIAAGLAAIAADKVLWSIHFMVAPVITLADTGMSGSCQWYLWELCTMQTDEGPQDQWLGGWYDATVSNTEDGWRFQTVVLDIRTQGNIAPPLFLKKSAAG</sequence>
<dbReference type="AlphaFoldDB" id="U3A626"/>
<dbReference type="Pfam" id="PF13577">
    <property type="entry name" value="SnoaL_4"/>
    <property type="match status" value="1"/>
</dbReference>
<dbReference type="eggNOG" id="ENOG5030Y8Q">
    <property type="taxonomic scope" value="Bacteria"/>
</dbReference>
<accession>U3A626</accession>
<keyword evidence="3" id="KW-1185">Reference proteome</keyword>
<dbReference type="InterPro" id="IPR037401">
    <property type="entry name" value="SnoaL-like"/>
</dbReference>
<dbReference type="SUPFAM" id="SSF54427">
    <property type="entry name" value="NTF2-like"/>
    <property type="match status" value="1"/>
</dbReference>
<protein>
    <recommendedName>
        <fullName evidence="1">SnoaL-like domain-containing protein</fullName>
    </recommendedName>
</protein>
<dbReference type="EMBL" id="BASZ01000007">
    <property type="protein sequence ID" value="GAD50193.1"/>
    <property type="molecule type" value="Genomic_DNA"/>
</dbReference>